<name>A0AAW1T8P4_9CHLO</name>
<dbReference type="Proteomes" id="UP001485043">
    <property type="component" value="Unassembled WGS sequence"/>
</dbReference>
<evidence type="ECO:0000256" key="3">
    <source>
        <dbReference type="SAM" id="MobiDB-lite"/>
    </source>
</evidence>
<keyword evidence="2" id="KW-0808">Transferase</keyword>
<proteinExistence type="inferred from homology"/>
<dbReference type="PANTHER" id="PTHR12203:SF35">
    <property type="entry name" value="PROTEIN O-GLUCOSYLTRANSFERASE 1"/>
    <property type="match status" value="1"/>
</dbReference>
<dbReference type="GO" id="GO:0016740">
    <property type="term" value="F:transferase activity"/>
    <property type="evidence" value="ECO:0007669"/>
    <property type="project" value="UniProtKB-KW"/>
</dbReference>
<dbReference type="Pfam" id="PF05686">
    <property type="entry name" value="Glyco_transf_90"/>
    <property type="match status" value="1"/>
</dbReference>
<feature type="compositionally biased region" description="Polar residues" evidence="3">
    <location>
        <begin position="46"/>
        <end position="56"/>
    </location>
</feature>
<feature type="compositionally biased region" description="Polar residues" evidence="3">
    <location>
        <begin position="24"/>
        <end position="35"/>
    </location>
</feature>
<evidence type="ECO:0000256" key="1">
    <source>
        <dbReference type="ARBA" id="ARBA00010118"/>
    </source>
</evidence>
<dbReference type="PANTHER" id="PTHR12203">
    <property type="entry name" value="KDEL LYS-ASP-GLU-LEU CONTAINING - RELATED"/>
    <property type="match status" value="1"/>
</dbReference>
<gene>
    <name evidence="5" type="ORF">WJX84_008664</name>
</gene>
<reference evidence="5 6" key="1">
    <citation type="journal article" date="2024" name="Nat. Commun.">
        <title>Phylogenomics reveals the evolutionary origins of lichenization in chlorophyte algae.</title>
        <authorList>
            <person name="Puginier C."/>
            <person name="Libourel C."/>
            <person name="Otte J."/>
            <person name="Skaloud P."/>
            <person name="Haon M."/>
            <person name="Grisel S."/>
            <person name="Petersen M."/>
            <person name="Berrin J.G."/>
            <person name="Delaux P.M."/>
            <person name="Dal Grande F."/>
            <person name="Keller J."/>
        </authorList>
    </citation>
    <scope>NUCLEOTIDE SEQUENCE [LARGE SCALE GENOMIC DNA]</scope>
    <source>
        <strain evidence="5 6">SAG 2523</strain>
    </source>
</reference>
<comment type="caution">
    <text evidence="5">The sequence shown here is derived from an EMBL/GenBank/DDBJ whole genome shotgun (WGS) entry which is preliminary data.</text>
</comment>
<dbReference type="InterPro" id="IPR051091">
    <property type="entry name" value="O-Glucosyltr/Glycosyltrsf_90"/>
</dbReference>
<evidence type="ECO:0000259" key="4">
    <source>
        <dbReference type="SMART" id="SM00672"/>
    </source>
</evidence>
<feature type="region of interest" description="Disordered" evidence="3">
    <location>
        <begin position="24"/>
        <end position="56"/>
    </location>
</feature>
<dbReference type="AlphaFoldDB" id="A0AAW1T8P4"/>
<evidence type="ECO:0000313" key="6">
    <source>
        <dbReference type="Proteomes" id="UP001485043"/>
    </source>
</evidence>
<evidence type="ECO:0000256" key="2">
    <source>
        <dbReference type="ARBA" id="ARBA00022679"/>
    </source>
</evidence>
<dbReference type="InterPro" id="IPR006598">
    <property type="entry name" value="CAP10"/>
</dbReference>
<keyword evidence="6" id="KW-1185">Reference proteome</keyword>
<comment type="similarity">
    <text evidence="1">Belongs to the glycosyltransferase 90 family.</text>
</comment>
<dbReference type="SMART" id="SM00672">
    <property type="entry name" value="CAP10"/>
    <property type="match status" value="1"/>
</dbReference>
<dbReference type="EMBL" id="JALJOV010000206">
    <property type="protein sequence ID" value="KAK9865915.1"/>
    <property type="molecule type" value="Genomic_DNA"/>
</dbReference>
<feature type="domain" description="Glycosyl transferase CAP10" evidence="4">
    <location>
        <begin position="138"/>
        <end position="383"/>
    </location>
</feature>
<sequence>MLLIATSMKVQPGGVADTAEITTGKGTASAGQQSGKGAKASLHPDASSSKPLHTRLNASNPDLDLLFSQIYRDLEPYRESGITLEMVEQVYCMFNTQSFRVQVLDGRMYIAGETQGFGDIQDRMKKLLAHVWSRYAKQLPDVDMMIQFDDWMLPNLKGKHHLGHCLRQGPVITASKTASDWHGLLAPDSGYMDEPGWDLTRELLDDSVAHQPWENRTAKLLFRGAPNGNREYQLGPDLEALRDDELDIALLTWQEDDKDYMSQTQTCGYKYLLYMPGNTWAGRLKYLLSCAATVIMPQDHYVAFWWHLLQDGKHVVKIDALRGGNSADPVLRGIVSALKQNDTAAQAIGANARSLVRNVLHPENLYEYWYRLICAYAELQRFEPSLHPDALPLAESILRIPSYKHIRFRDRTCTVCQQAPNGSAWRSGWMKSADSDPVLEP</sequence>
<protein>
    <recommendedName>
        <fullName evidence="4">Glycosyl transferase CAP10 domain-containing protein</fullName>
    </recommendedName>
</protein>
<accession>A0AAW1T8P4</accession>
<organism evidence="5 6">
    <name type="scientific">Apatococcus fuscideae</name>
    <dbReference type="NCBI Taxonomy" id="2026836"/>
    <lineage>
        <taxon>Eukaryota</taxon>
        <taxon>Viridiplantae</taxon>
        <taxon>Chlorophyta</taxon>
        <taxon>core chlorophytes</taxon>
        <taxon>Trebouxiophyceae</taxon>
        <taxon>Chlorellales</taxon>
        <taxon>Chlorellaceae</taxon>
        <taxon>Apatococcus</taxon>
    </lineage>
</organism>
<evidence type="ECO:0000313" key="5">
    <source>
        <dbReference type="EMBL" id="KAK9865915.1"/>
    </source>
</evidence>